<dbReference type="RefSeq" id="WP_199382960.1">
    <property type="nucleotide sequence ID" value="NZ_JAEMHM010000004.1"/>
</dbReference>
<dbReference type="Pfam" id="PF13746">
    <property type="entry name" value="Fer4_18"/>
    <property type="match status" value="1"/>
</dbReference>
<dbReference type="GO" id="GO:0005886">
    <property type="term" value="C:plasma membrane"/>
    <property type="evidence" value="ECO:0007669"/>
    <property type="project" value="TreeGrafter"/>
</dbReference>
<feature type="transmembrane region" description="Helical" evidence="7">
    <location>
        <begin position="58"/>
        <end position="79"/>
    </location>
</feature>
<dbReference type="Pfam" id="PF11614">
    <property type="entry name" value="FixG_C"/>
    <property type="match status" value="1"/>
</dbReference>
<reference evidence="9" key="1">
    <citation type="submission" date="2020-12" db="EMBL/GenBank/DDBJ databases">
        <title>Geomonas sp. Red875, isolated from river sediment.</title>
        <authorList>
            <person name="Xu Z."/>
            <person name="Zhang Z."/>
            <person name="Masuda Y."/>
            <person name="Itoh H."/>
            <person name="Senoo K."/>
        </authorList>
    </citation>
    <scope>NUCLEOTIDE SEQUENCE</scope>
    <source>
        <strain evidence="9">Red875</strain>
    </source>
</reference>
<dbReference type="AlphaFoldDB" id="A0A8J7IMP4"/>
<dbReference type="PANTHER" id="PTHR30176">
    <property type="entry name" value="FERREDOXIN-TYPE PROTEIN NAPH"/>
    <property type="match status" value="1"/>
</dbReference>
<dbReference type="SUPFAM" id="SSF54862">
    <property type="entry name" value="4Fe-4S ferredoxins"/>
    <property type="match status" value="1"/>
</dbReference>
<keyword evidence="6" id="KW-0411">Iron-sulfur</keyword>
<dbReference type="InterPro" id="IPR017900">
    <property type="entry name" value="4Fe4S_Fe_S_CS"/>
</dbReference>
<organism evidence="9 10">
    <name type="scientific">Geomesophilobacter sediminis</name>
    <dbReference type="NCBI Taxonomy" id="2798584"/>
    <lineage>
        <taxon>Bacteria</taxon>
        <taxon>Pseudomonadati</taxon>
        <taxon>Thermodesulfobacteriota</taxon>
        <taxon>Desulfuromonadia</taxon>
        <taxon>Geobacterales</taxon>
        <taxon>Geobacteraceae</taxon>
        <taxon>Geomesophilobacter</taxon>
    </lineage>
</organism>
<dbReference type="GO" id="GO:0046872">
    <property type="term" value="F:metal ion binding"/>
    <property type="evidence" value="ECO:0007669"/>
    <property type="project" value="UniProtKB-KW"/>
</dbReference>
<feature type="domain" description="4Fe-4S ferredoxin-type" evidence="8">
    <location>
        <begin position="198"/>
        <end position="229"/>
    </location>
</feature>
<keyword evidence="10" id="KW-1185">Reference proteome</keyword>
<dbReference type="Gene3D" id="2.60.40.10">
    <property type="entry name" value="Immunoglobulins"/>
    <property type="match status" value="1"/>
</dbReference>
<feature type="transmembrane region" description="Helical" evidence="7">
    <location>
        <begin position="120"/>
        <end position="138"/>
    </location>
</feature>
<evidence type="ECO:0000256" key="2">
    <source>
        <dbReference type="ARBA" id="ARBA00022485"/>
    </source>
</evidence>
<proteinExistence type="predicted"/>
<dbReference type="Proteomes" id="UP000636888">
    <property type="component" value="Unassembled WGS sequence"/>
</dbReference>
<dbReference type="PANTHER" id="PTHR30176:SF3">
    <property type="entry name" value="FERREDOXIN-TYPE PROTEIN NAPH"/>
    <property type="match status" value="1"/>
</dbReference>
<evidence type="ECO:0000313" key="10">
    <source>
        <dbReference type="Proteomes" id="UP000636888"/>
    </source>
</evidence>
<name>A0A8J7IMP4_9BACT</name>
<keyword evidence="5" id="KW-0408">Iron</keyword>
<keyword evidence="2" id="KW-0004">4Fe-4S</keyword>
<dbReference type="PROSITE" id="PS00198">
    <property type="entry name" value="4FE4S_FER_1"/>
    <property type="match status" value="1"/>
</dbReference>
<keyword evidence="3" id="KW-0479">Metal-binding</keyword>
<feature type="transmembrane region" description="Helical" evidence="7">
    <location>
        <begin position="14"/>
        <end position="37"/>
    </location>
</feature>
<evidence type="ECO:0000256" key="4">
    <source>
        <dbReference type="ARBA" id="ARBA00022982"/>
    </source>
</evidence>
<keyword evidence="4" id="KW-0249">Electron transport</keyword>
<evidence type="ECO:0000256" key="6">
    <source>
        <dbReference type="ARBA" id="ARBA00023014"/>
    </source>
</evidence>
<evidence type="ECO:0000256" key="1">
    <source>
        <dbReference type="ARBA" id="ARBA00022448"/>
    </source>
</evidence>
<dbReference type="Gene3D" id="3.30.70.20">
    <property type="match status" value="1"/>
</dbReference>
<dbReference type="PROSITE" id="PS51379">
    <property type="entry name" value="4FE4S_FER_2"/>
    <property type="match status" value="1"/>
</dbReference>
<evidence type="ECO:0000256" key="5">
    <source>
        <dbReference type="ARBA" id="ARBA00023004"/>
    </source>
</evidence>
<dbReference type="InterPro" id="IPR013783">
    <property type="entry name" value="Ig-like_fold"/>
</dbReference>
<accession>A0A8J7IMP4</accession>
<comment type="caution">
    <text evidence="9">The sequence shown here is derived from an EMBL/GenBank/DDBJ whole genome shotgun (WGS) entry which is preliminary data.</text>
</comment>
<evidence type="ECO:0000313" key="9">
    <source>
        <dbReference type="EMBL" id="MBJ6724113.1"/>
    </source>
</evidence>
<evidence type="ECO:0000259" key="8">
    <source>
        <dbReference type="PROSITE" id="PS51379"/>
    </source>
</evidence>
<dbReference type="EMBL" id="JAEMHM010000004">
    <property type="protein sequence ID" value="MBJ6724113.1"/>
    <property type="molecule type" value="Genomic_DNA"/>
</dbReference>
<keyword evidence="7" id="KW-0812">Transmembrane</keyword>
<protein>
    <submittedName>
        <fullName evidence="9">4Fe-4S binding protein</fullName>
    </submittedName>
</protein>
<evidence type="ECO:0000256" key="7">
    <source>
        <dbReference type="SAM" id="Phobius"/>
    </source>
</evidence>
<feature type="transmembrane region" description="Helical" evidence="7">
    <location>
        <begin position="150"/>
        <end position="169"/>
    </location>
</feature>
<dbReference type="Pfam" id="PF12801">
    <property type="entry name" value="Fer4_5"/>
    <property type="match status" value="2"/>
</dbReference>
<keyword evidence="7" id="KW-1133">Transmembrane helix</keyword>
<keyword evidence="1" id="KW-0813">Transport</keyword>
<evidence type="ECO:0000256" key="3">
    <source>
        <dbReference type="ARBA" id="ARBA00022723"/>
    </source>
</evidence>
<feature type="transmembrane region" description="Helical" evidence="7">
    <location>
        <begin position="274"/>
        <end position="294"/>
    </location>
</feature>
<dbReference type="GO" id="GO:0051539">
    <property type="term" value="F:4 iron, 4 sulfur cluster binding"/>
    <property type="evidence" value="ECO:0007669"/>
    <property type="project" value="UniProtKB-KW"/>
</dbReference>
<dbReference type="InterPro" id="IPR032879">
    <property type="entry name" value="FixG_C"/>
</dbReference>
<keyword evidence="7" id="KW-0472">Membrane</keyword>
<sequence length="404" mass="43718">MPATHSRIAPQRKLVQWLATLFLLAIPFVQIGGNSLLRLDAPSRTLLFLGAQIRIEEFYLFLLVALVGSFGFLFVTMLFGRVWCGWFCPQTTITDLAEWLDRKVRSAVGRGLSGKLLRHLGYLVLSFTVAANLVWYFIPPAAFWHRLTAGSIGPVAGIFLTATLILVYLDLTWVRGAFCKSICPYGRIQHMTMDRNTLTLEFDRERTADCIACGACARICPMGIDIKDGLQIECINCGRCVDACRDVMGKMGKEGLIRYSFGAGGQGTPFNARVIASGALVVLLSGILVAGVATRKEATVKVQRSAGGEVKTLPDGSVVNFYTAYLENRGTKGASFTLAVAPQNGVTPLLVGPVRDVSVEANGNRRVDFAIKLAPAPSGPLELKLQLLRDGKPVGSAALPVLAR</sequence>
<dbReference type="InterPro" id="IPR017896">
    <property type="entry name" value="4Fe4S_Fe-S-bd"/>
</dbReference>
<gene>
    <name evidence="9" type="ORF">JFN93_05280</name>
</gene>
<dbReference type="InterPro" id="IPR051684">
    <property type="entry name" value="Electron_Trans/Redox"/>
</dbReference>